<keyword evidence="1" id="KW-1133">Transmembrane helix</keyword>
<comment type="caution">
    <text evidence="2">The sequence shown here is derived from an EMBL/GenBank/DDBJ whole genome shotgun (WGS) entry which is preliminary data.</text>
</comment>
<dbReference type="STRING" id="1774273.LPB03_16180"/>
<keyword evidence="3" id="KW-1185">Reference proteome</keyword>
<keyword evidence="1" id="KW-0472">Membrane</keyword>
<organism evidence="2 3">
    <name type="scientific">Polaribacter vadi</name>
    <dbReference type="NCBI Taxonomy" id="1774273"/>
    <lineage>
        <taxon>Bacteria</taxon>
        <taxon>Pseudomonadati</taxon>
        <taxon>Bacteroidota</taxon>
        <taxon>Flavobacteriia</taxon>
        <taxon>Flavobacteriales</taxon>
        <taxon>Flavobacteriaceae</taxon>
    </lineage>
</organism>
<dbReference type="EMBL" id="LSFM01000027">
    <property type="protein sequence ID" value="OBY61339.1"/>
    <property type="molecule type" value="Genomic_DNA"/>
</dbReference>
<keyword evidence="1" id="KW-0812">Transmembrane</keyword>
<evidence type="ECO:0000313" key="3">
    <source>
        <dbReference type="Proteomes" id="UP000092584"/>
    </source>
</evidence>
<evidence type="ECO:0000256" key="1">
    <source>
        <dbReference type="SAM" id="Phobius"/>
    </source>
</evidence>
<protein>
    <submittedName>
        <fullName evidence="2">Uncharacterized protein</fullName>
    </submittedName>
</protein>
<gene>
    <name evidence="2" type="ORF">LPB3_16125</name>
</gene>
<accession>A0A1B8TP23</accession>
<evidence type="ECO:0000313" key="2">
    <source>
        <dbReference type="EMBL" id="OBY61339.1"/>
    </source>
</evidence>
<name>A0A1B8TP23_9FLAO</name>
<dbReference type="KEGG" id="pob:LPB03_16180"/>
<proteinExistence type="predicted"/>
<dbReference type="AlphaFoldDB" id="A0A1B8TP23"/>
<reference evidence="3" key="1">
    <citation type="submission" date="2016-02" db="EMBL/GenBank/DDBJ databases">
        <authorList>
            <person name="Shin S.-K."/>
            <person name="Yi H."/>
            <person name="Kim E."/>
        </authorList>
    </citation>
    <scope>NUCLEOTIDE SEQUENCE [LARGE SCALE GENOMIC DNA]</scope>
    <source>
        <strain evidence="3">LPB0003</strain>
    </source>
</reference>
<sequence>MYLLIYGFITDFEIQQDFQYNRNLSILLSIIIPYVLFVFLRKRLKNRNSEYQNINDIGKE</sequence>
<dbReference type="Proteomes" id="UP000092584">
    <property type="component" value="Unassembled WGS sequence"/>
</dbReference>
<feature type="transmembrane region" description="Helical" evidence="1">
    <location>
        <begin position="20"/>
        <end position="40"/>
    </location>
</feature>